<dbReference type="GO" id="GO:0008528">
    <property type="term" value="F:G protein-coupled peptide receptor activity"/>
    <property type="evidence" value="ECO:0007669"/>
    <property type="project" value="TreeGrafter"/>
</dbReference>
<protein>
    <recommendedName>
        <fullName evidence="9">G-protein coupled receptors family 1 profile domain-containing protein</fullName>
    </recommendedName>
</protein>
<dbReference type="PANTHER" id="PTHR24230:SF75">
    <property type="entry name" value="RELAXIN FAMILY PEPTIDE RECEPTOR 3"/>
    <property type="match status" value="1"/>
</dbReference>
<keyword evidence="5" id="KW-0807">Transducer</keyword>
<keyword evidence="3" id="KW-0297">G-protein coupled receptor</keyword>
<organism evidence="7 8">
    <name type="scientific">Pomacea canaliculata</name>
    <name type="common">Golden apple snail</name>
    <dbReference type="NCBI Taxonomy" id="400727"/>
    <lineage>
        <taxon>Eukaryota</taxon>
        <taxon>Metazoa</taxon>
        <taxon>Spiralia</taxon>
        <taxon>Lophotrochozoa</taxon>
        <taxon>Mollusca</taxon>
        <taxon>Gastropoda</taxon>
        <taxon>Caenogastropoda</taxon>
        <taxon>Architaenioglossa</taxon>
        <taxon>Ampullarioidea</taxon>
        <taxon>Ampullariidae</taxon>
        <taxon>Pomacea</taxon>
    </lineage>
</organism>
<keyword evidence="8" id="KW-1185">Reference proteome</keyword>
<evidence type="ECO:0000313" key="8">
    <source>
        <dbReference type="Proteomes" id="UP000245119"/>
    </source>
</evidence>
<dbReference type="OrthoDB" id="10008828at2759"/>
<keyword evidence="6" id="KW-0472">Membrane</keyword>
<keyword evidence="2" id="KW-1003">Cell membrane</keyword>
<dbReference type="PANTHER" id="PTHR24230">
    <property type="entry name" value="G-PROTEIN COUPLED RECEPTOR"/>
    <property type="match status" value="1"/>
</dbReference>
<evidence type="ECO:0000256" key="4">
    <source>
        <dbReference type="ARBA" id="ARBA00023170"/>
    </source>
</evidence>
<comment type="subcellular location">
    <subcellularLocation>
        <location evidence="1">Cell membrane</location>
        <topology evidence="1">Multi-pass membrane protein</topology>
    </subcellularLocation>
</comment>
<keyword evidence="6" id="KW-0812">Transmembrane</keyword>
<keyword evidence="6" id="KW-1133">Transmembrane helix</keyword>
<name>A0A2T7P2U2_POMCA</name>
<evidence type="ECO:0000256" key="5">
    <source>
        <dbReference type="ARBA" id="ARBA00023224"/>
    </source>
</evidence>
<keyword evidence="4" id="KW-0675">Receptor</keyword>
<evidence type="ECO:0000256" key="3">
    <source>
        <dbReference type="ARBA" id="ARBA00023040"/>
    </source>
</evidence>
<evidence type="ECO:0000256" key="6">
    <source>
        <dbReference type="SAM" id="Phobius"/>
    </source>
</evidence>
<feature type="transmembrane region" description="Helical" evidence="6">
    <location>
        <begin position="324"/>
        <end position="343"/>
    </location>
</feature>
<feature type="transmembrane region" description="Helical" evidence="6">
    <location>
        <begin position="198"/>
        <end position="221"/>
    </location>
</feature>
<gene>
    <name evidence="7" type="ORF">C0Q70_12919</name>
</gene>
<feature type="transmembrane region" description="Helical" evidence="6">
    <location>
        <begin position="31"/>
        <end position="53"/>
    </location>
</feature>
<comment type="caution">
    <text evidence="7">The sequence shown here is derived from an EMBL/GenBank/DDBJ whole genome shotgun (WGS) entry which is preliminary data.</text>
</comment>
<dbReference type="GO" id="GO:0007218">
    <property type="term" value="P:neuropeptide signaling pathway"/>
    <property type="evidence" value="ECO:0007669"/>
    <property type="project" value="TreeGrafter"/>
</dbReference>
<evidence type="ECO:0000256" key="2">
    <source>
        <dbReference type="ARBA" id="ARBA00022475"/>
    </source>
</evidence>
<reference evidence="7 8" key="1">
    <citation type="submission" date="2018-04" db="EMBL/GenBank/DDBJ databases">
        <title>The genome of golden apple snail Pomacea canaliculata provides insight into stress tolerance and invasive adaptation.</title>
        <authorList>
            <person name="Liu C."/>
            <person name="Liu B."/>
            <person name="Ren Y."/>
            <person name="Zhang Y."/>
            <person name="Wang H."/>
            <person name="Li S."/>
            <person name="Jiang F."/>
            <person name="Yin L."/>
            <person name="Zhang G."/>
            <person name="Qian W."/>
            <person name="Fan W."/>
        </authorList>
    </citation>
    <scope>NUCLEOTIDE SEQUENCE [LARGE SCALE GENOMIC DNA]</scope>
    <source>
        <strain evidence="7">SZHN2017</strain>
        <tissue evidence="7">Muscle</tissue>
    </source>
</reference>
<dbReference type="EMBL" id="PZQS01000007">
    <property type="protein sequence ID" value="PVD27747.1"/>
    <property type="molecule type" value="Genomic_DNA"/>
</dbReference>
<accession>A0A2T7P2U2</accession>
<evidence type="ECO:0000313" key="7">
    <source>
        <dbReference type="EMBL" id="PVD27747.1"/>
    </source>
</evidence>
<proteinExistence type="predicted"/>
<feature type="transmembrane region" description="Helical" evidence="6">
    <location>
        <begin position="155"/>
        <end position="178"/>
    </location>
</feature>
<dbReference type="SUPFAM" id="SSF81321">
    <property type="entry name" value="Family A G protein-coupled receptor-like"/>
    <property type="match status" value="2"/>
</dbReference>
<evidence type="ECO:0000256" key="1">
    <source>
        <dbReference type="ARBA" id="ARBA00004651"/>
    </source>
</evidence>
<dbReference type="Gene3D" id="1.20.1070.10">
    <property type="entry name" value="Rhodopsin 7-helix transmembrane proteins"/>
    <property type="match status" value="2"/>
</dbReference>
<dbReference type="GO" id="GO:0005886">
    <property type="term" value="C:plasma membrane"/>
    <property type="evidence" value="ECO:0007669"/>
    <property type="project" value="UniProtKB-SubCell"/>
</dbReference>
<sequence>MHFTTTTGLTVRKCGFQREFPGAFVKRAEGIVLAVYFIFSLTLMVGSYVHILYRLKQQSKRLSQNLTSDGGQQETGLSVVSSISVRRTEEEVENTTYSYTESRDEERCVTRSVGGARELMSEDPSVSTIHPLQARSGTSVRVHQSRKLLASKTTLVLFVLTITTVVCLVPYLIWTAFPETVYGPQREFPGDFVKLAEGIVLAVYCVVGLALIVGSYGHILYRVKQQSKRLSQNLTSDGGQEETSLSVKSSPISGRRLEEEVQNTTEDCVESRDEERCVDQTEGGARELMLEDPSVSGSYPLPARRRMTVGVHQSRNLLASKTTLVMFVLTITTVVCLTPYIIWT</sequence>
<dbReference type="Proteomes" id="UP000245119">
    <property type="component" value="Linkage Group LG7"/>
</dbReference>
<dbReference type="AlphaFoldDB" id="A0A2T7P2U2"/>
<evidence type="ECO:0008006" key="9">
    <source>
        <dbReference type="Google" id="ProtNLM"/>
    </source>
</evidence>